<dbReference type="EMBL" id="JAUOPJ010000013">
    <property type="protein sequence ID" value="MDO6458400.1"/>
    <property type="molecule type" value="Genomic_DNA"/>
</dbReference>
<accession>A0AAW7Y0P7</accession>
<organism evidence="2 3">
    <name type="scientific">Celeribacter halophilus</name>
    <dbReference type="NCBI Taxonomy" id="576117"/>
    <lineage>
        <taxon>Bacteria</taxon>
        <taxon>Pseudomonadati</taxon>
        <taxon>Pseudomonadota</taxon>
        <taxon>Alphaproteobacteria</taxon>
        <taxon>Rhodobacterales</taxon>
        <taxon>Roseobacteraceae</taxon>
        <taxon>Celeribacter</taxon>
    </lineage>
</organism>
<reference evidence="2" key="1">
    <citation type="submission" date="2023-07" db="EMBL/GenBank/DDBJ databases">
        <title>Genome content predicts the carbon catabolic preferences of heterotrophic bacteria.</title>
        <authorList>
            <person name="Gralka M."/>
        </authorList>
    </citation>
    <scope>NUCLEOTIDE SEQUENCE</scope>
    <source>
        <strain evidence="2">I2M02</strain>
    </source>
</reference>
<dbReference type="RefSeq" id="WP_216043806.1">
    <property type="nucleotide sequence ID" value="NZ_JAHKPE010000018.1"/>
</dbReference>
<evidence type="ECO:0000256" key="1">
    <source>
        <dbReference type="SAM" id="MobiDB-lite"/>
    </source>
</evidence>
<name>A0AAW7Y0P7_9RHOB</name>
<dbReference type="AlphaFoldDB" id="A0AAW7Y0P7"/>
<evidence type="ECO:0000313" key="2">
    <source>
        <dbReference type="EMBL" id="MDO6458400.1"/>
    </source>
</evidence>
<gene>
    <name evidence="2" type="ORF">Q4494_15015</name>
</gene>
<comment type="caution">
    <text evidence="2">The sequence shown here is derived from an EMBL/GenBank/DDBJ whole genome shotgun (WGS) entry which is preliminary data.</text>
</comment>
<protein>
    <submittedName>
        <fullName evidence="2">Uncharacterized protein</fullName>
    </submittedName>
</protein>
<proteinExistence type="predicted"/>
<evidence type="ECO:0000313" key="3">
    <source>
        <dbReference type="Proteomes" id="UP001169823"/>
    </source>
</evidence>
<feature type="region of interest" description="Disordered" evidence="1">
    <location>
        <begin position="1"/>
        <end position="33"/>
    </location>
</feature>
<dbReference type="Proteomes" id="UP001169823">
    <property type="component" value="Unassembled WGS sequence"/>
</dbReference>
<sequence length="93" mass="10006">MTYRTPSRQPAPSLKLASSPPRSMDDGLRPGSGAADQATLYSLASLLSEQNGLVEFRDHLLVAISQADISGFEGTKQALVAMLKDVEDELQNM</sequence>
<feature type="compositionally biased region" description="Low complexity" evidence="1">
    <location>
        <begin position="10"/>
        <end position="22"/>
    </location>
</feature>